<dbReference type="AlphaFoldDB" id="A0A5K3EZ22"/>
<feature type="compositionally biased region" description="Polar residues" evidence="1">
    <location>
        <begin position="304"/>
        <end position="314"/>
    </location>
</feature>
<keyword evidence="2" id="KW-0472">Membrane</keyword>
<keyword evidence="2" id="KW-1133">Transmembrane helix</keyword>
<feature type="region of interest" description="Disordered" evidence="1">
    <location>
        <begin position="304"/>
        <end position="338"/>
    </location>
</feature>
<dbReference type="PANTHER" id="PTHR13568:SF6">
    <property type="entry name" value="TRANSMEMBRANE PROTEIN 185A"/>
    <property type="match status" value="1"/>
</dbReference>
<dbReference type="InterPro" id="IPR019396">
    <property type="entry name" value="TM_Fragile-X-F-assoc"/>
</dbReference>
<keyword evidence="2" id="KW-0812">Transmembrane</keyword>
<evidence type="ECO:0000256" key="1">
    <source>
        <dbReference type="SAM" id="MobiDB-lite"/>
    </source>
</evidence>
<protein>
    <submittedName>
        <fullName evidence="3">Transmembrane protein 185B</fullName>
    </submittedName>
</protein>
<accession>A0A5K3EZ22</accession>
<dbReference type="Pfam" id="PF10269">
    <property type="entry name" value="Tmemb_185A"/>
    <property type="match status" value="1"/>
</dbReference>
<feature type="transmembrane region" description="Helical" evidence="2">
    <location>
        <begin position="209"/>
        <end position="231"/>
    </location>
</feature>
<sequence>MEPPFFCNNFNRGQFFALSLVFMFSALLALRLDKFIFWPYWVVFFPLWLWQSVMFGGFLFEIFAFCRSPRYYIETQSQFKQTFFDAFFHINLLFFEVLACNRLENAHHSWLSVYLPLLILSIASLFVSFWAIKNDINCDLYFIVSANAIFFLFSALRSDRIIKWSWKTVFLPNWIALAFFFLLDFVEIVAFLSRLTCVNRFPNYRQQSFYISFGYAVSLLLIATSGVLLALELDNDLRLPYVIIASPLMSALTVFMSLCFSTRPHFQWRRSLHFFYRHAVETCHPLQQYGNISYKLSSLHQPQTFDRSPHVESQQPPPQGLEFPVSADGPKSPSRVTCIEASDANGTPMTQLLVTQRDPATVVADSDCLSVRLDAPD</sequence>
<organism evidence="3">
    <name type="scientific">Mesocestoides corti</name>
    <name type="common">Flatworm</name>
    <dbReference type="NCBI Taxonomy" id="53468"/>
    <lineage>
        <taxon>Eukaryota</taxon>
        <taxon>Metazoa</taxon>
        <taxon>Spiralia</taxon>
        <taxon>Lophotrochozoa</taxon>
        <taxon>Platyhelminthes</taxon>
        <taxon>Cestoda</taxon>
        <taxon>Eucestoda</taxon>
        <taxon>Cyclophyllidea</taxon>
        <taxon>Mesocestoididae</taxon>
        <taxon>Mesocestoides</taxon>
    </lineage>
</organism>
<evidence type="ECO:0000256" key="2">
    <source>
        <dbReference type="SAM" id="Phobius"/>
    </source>
</evidence>
<proteinExistence type="predicted"/>
<evidence type="ECO:0000313" key="3">
    <source>
        <dbReference type="WBParaSite" id="MCU_004142-RA"/>
    </source>
</evidence>
<feature type="transmembrane region" description="Helical" evidence="2">
    <location>
        <begin position="38"/>
        <end position="63"/>
    </location>
</feature>
<reference evidence="3" key="1">
    <citation type="submission" date="2019-11" db="UniProtKB">
        <authorList>
            <consortium name="WormBaseParasite"/>
        </authorList>
    </citation>
    <scope>IDENTIFICATION</scope>
</reference>
<feature type="transmembrane region" description="Helical" evidence="2">
    <location>
        <begin position="237"/>
        <end position="260"/>
    </location>
</feature>
<dbReference type="PANTHER" id="PTHR13568">
    <property type="entry name" value="FAM11A, B PROTEIN"/>
    <property type="match status" value="1"/>
</dbReference>
<name>A0A5K3EZ22_MESCO</name>
<feature type="transmembrane region" description="Helical" evidence="2">
    <location>
        <begin position="15"/>
        <end position="32"/>
    </location>
</feature>
<dbReference type="WBParaSite" id="MCU_004142-RA">
    <property type="protein sequence ID" value="MCU_004142-RA"/>
    <property type="gene ID" value="MCU_004142"/>
</dbReference>
<feature type="transmembrane region" description="Helical" evidence="2">
    <location>
        <begin position="176"/>
        <end position="197"/>
    </location>
</feature>
<feature type="transmembrane region" description="Helical" evidence="2">
    <location>
        <begin position="111"/>
        <end position="132"/>
    </location>
</feature>